<evidence type="ECO:0000313" key="2">
    <source>
        <dbReference type="Proteomes" id="UP001501844"/>
    </source>
</evidence>
<comment type="caution">
    <text evidence="1">The sequence shown here is derived from an EMBL/GenBank/DDBJ whole genome shotgun (WGS) entry which is preliminary data.</text>
</comment>
<proteinExistence type="predicted"/>
<sequence length="140" mass="16244">MFYVMATAMRNKELTPTKLYVYHLSNQLTNILYLREDEAELDWMVIGEASKHITGTSTLTHALPPQKQQESYFLPTLEKASRHERFRRILRKTGQKRIQQESVHELPGKTSPFLGANAMVVDFFWWVSLGSLVTLLYQAL</sequence>
<evidence type="ECO:0000313" key="1">
    <source>
        <dbReference type="EMBL" id="GAA4313749.1"/>
    </source>
</evidence>
<dbReference type="EMBL" id="BAABGX010000003">
    <property type="protein sequence ID" value="GAA4313749.1"/>
    <property type="molecule type" value="Genomic_DNA"/>
</dbReference>
<organism evidence="1 2">
    <name type="scientific">Nibribacter koreensis</name>
    <dbReference type="NCBI Taxonomy" id="1084519"/>
    <lineage>
        <taxon>Bacteria</taxon>
        <taxon>Pseudomonadati</taxon>
        <taxon>Bacteroidota</taxon>
        <taxon>Cytophagia</taxon>
        <taxon>Cytophagales</taxon>
        <taxon>Hymenobacteraceae</taxon>
        <taxon>Nibribacter</taxon>
    </lineage>
</organism>
<keyword evidence="2" id="KW-1185">Reference proteome</keyword>
<reference evidence="2" key="1">
    <citation type="journal article" date="2019" name="Int. J. Syst. Evol. Microbiol.">
        <title>The Global Catalogue of Microorganisms (GCM) 10K type strain sequencing project: providing services to taxonomists for standard genome sequencing and annotation.</title>
        <authorList>
            <consortium name="The Broad Institute Genomics Platform"/>
            <consortium name="The Broad Institute Genome Sequencing Center for Infectious Disease"/>
            <person name="Wu L."/>
            <person name="Ma J."/>
        </authorList>
    </citation>
    <scope>NUCLEOTIDE SEQUENCE [LARGE SCALE GENOMIC DNA]</scope>
    <source>
        <strain evidence="2">JCM 17917</strain>
    </source>
</reference>
<protein>
    <submittedName>
        <fullName evidence="1">Uncharacterized protein</fullName>
    </submittedName>
</protein>
<gene>
    <name evidence="1" type="ORF">GCM10023183_33620</name>
</gene>
<name>A0ABP8FYS3_9BACT</name>
<accession>A0ABP8FYS3</accession>
<dbReference type="Proteomes" id="UP001501844">
    <property type="component" value="Unassembled WGS sequence"/>
</dbReference>